<reference evidence="1 2" key="1">
    <citation type="journal article" date="2021" name="Hortic Res">
        <title>The domestication of Cucurbita argyrosperma as revealed by the genome of its wild relative.</title>
        <authorList>
            <person name="Barrera-Redondo J."/>
            <person name="Sanchez-de la Vega G."/>
            <person name="Aguirre-Liguori J.A."/>
            <person name="Castellanos-Morales G."/>
            <person name="Gutierrez-Guerrero Y.T."/>
            <person name="Aguirre-Dugua X."/>
            <person name="Aguirre-Planter E."/>
            <person name="Tenaillon M.I."/>
            <person name="Lira-Saade R."/>
            <person name="Eguiarte L.E."/>
        </authorList>
    </citation>
    <scope>NUCLEOTIDE SEQUENCE [LARGE SCALE GENOMIC DNA]</scope>
    <source>
        <strain evidence="1">JBR-2021</strain>
    </source>
</reference>
<dbReference type="EMBL" id="JAGKQH010000005">
    <property type="protein sequence ID" value="KAG6598520.1"/>
    <property type="molecule type" value="Genomic_DNA"/>
</dbReference>
<name>A0AAV6NJE2_9ROSI</name>
<keyword evidence="2" id="KW-1185">Reference proteome</keyword>
<sequence>MFTLPFLPFSCSRELLPSFVLLCQLNPQVYAPSKTLDPVPSSLSLSIVPPLNLLRLAASRLSTVNLTYGICNSFWKLFAILHLRITLKSYCTCNGLDSPIGLIDYGIGKAISKVVHNHDRELIEIAAHRPDP</sequence>
<evidence type="ECO:0000313" key="2">
    <source>
        <dbReference type="Proteomes" id="UP000685013"/>
    </source>
</evidence>
<comment type="caution">
    <text evidence="1">The sequence shown here is derived from an EMBL/GenBank/DDBJ whole genome shotgun (WGS) entry which is preliminary data.</text>
</comment>
<gene>
    <name evidence="1" type="ORF">SDJN03_08298</name>
</gene>
<accession>A0AAV6NJE2</accession>
<dbReference type="Proteomes" id="UP000685013">
    <property type="component" value="Chromosome 5"/>
</dbReference>
<feature type="non-terminal residue" evidence="1">
    <location>
        <position position="1"/>
    </location>
</feature>
<protein>
    <submittedName>
        <fullName evidence="1">Uncharacterized protein</fullName>
    </submittedName>
</protein>
<dbReference type="AlphaFoldDB" id="A0AAV6NJE2"/>
<proteinExistence type="predicted"/>
<organism evidence="1 2">
    <name type="scientific">Cucurbita argyrosperma subsp. sororia</name>
    <dbReference type="NCBI Taxonomy" id="37648"/>
    <lineage>
        <taxon>Eukaryota</taxon>
        <taxon>Viridiplantae</taxon>
        <taxon>Streptophyta</taxon>
        <taxon>Embryophyta</taxon>
        <taxon>Tracheophyta</taxon>
        <taxon>Spermatophyta</taxon>
        <taxon>Magnoliopsida</taxon>
        <taxon>eudicotyledons</taxon>
        <taxon>Gunneridae</taxon>
        <taxon>Pentapetalae</taxon>
        <taxon>rosids</taxon>
        <taxon>fabids</taxon>
        <taxon>Cucurbitales</taxon>
        <taxon>Cucurbitaceae</taxon>
        <taxon>Cucurbiteae</taxon>
        <taxon>Cucurbita</taxon>
    </lineage>
</organism>
<evidence type="ECO:0000313" key="1">
    <source>
        <dbReference type="EMBL" id="KAG6598520.1"/>
    </source>
</evidence>